<keyword evidence="3" id="KW-0813">Transport</keyword>
<dbReference type="NCBIfam" id="TIGR00798">
    <property type="entry name" value="mtc"/>
    <property type="match status" value="1"/>
</dbReference>
<dbReference type="GO" id="GO:0140300">
    <property type="term" value="P:serine import into mitochondrion"/>
    <property type="evidence" value="ECO:0007669"/>
    <property type="project" value="TreeGrafter"/>
</dbReference>
<evidence type="ECO:0000256" key="5">
    <source>
        <dbReference type="ARBA" id="ARBA00022970"/>
    </source>
</evidence>
<evidence type="ECO:0000256" key="9">
    <source>
        <dbReference type="RuleBase" id="RU362000"/>
    </source>
</evidence>
<keyword evidence="7 9" id="KW-0496">Mitochondrion</keyword>
<comment type="subcellular location">
    <subcellularLocation>
        <location evidence="1 9">Mitochondrion membrane</location>
        <topology evidence="1 9">Multi-pass membrane protein</topology>
    </subcellularLocation>
</comment>
<proteinExistence type="inferred from homology"/>
<evidence type="ECO:0000256" key="4">
    <source>
        <dbReference type="ARBA" id="ARBA00022692"/>
    </source>
</evidence>
<name>A0A341ANR5_NEOAA</name>
<keyword evidence="6 9" id="KW-1133">Transmembrane helix</keyword>
<keyword evidence="10" id="KW-1185">Reference proteome</keyword>
<evidence type="ECO:0000313" key="10">
    <source>
        <dbReference type="Proteomes" id="UP000252040"/>
    </source>
</evidence>
<dbReference type="InterPro" id="IPR004686">
    <property type="entry name" value="Mtc"/>
</dbReference>
<dbReference type="Pfam" id="PF03820">
    <property type="entry name" value="SFXNs"/>
    <property type="match status" value="1"/>
</dbReference>
<evidence type="ECO:0000313" key="11">
    <source>
        <dbReference type="RefSeq" id="XP_024590822.1"/>
    </source>
</evidence>
<keyword evidence="8 9" id="KW-0472">Membrane</keyword>
<dbReference type="Proteomes" id="UP000252040">
    <property type="component" value="Unplaced"/>
</dbReference>
<dbReference type="PANTHER" id="PTHR11153">
    <property type="entry name" value="SIDEROFLEXIN"/>
    <property type="match status" value="1"/>
</dbReference>
<evidence type="ECO:0000256" key="6">
    <source>
        <dbReference type="ARBA" id="ARBA00022989"/>
    </source>
</evidence>
<gene>
    <name evidence="11" type="primary">SFXN2</name>
</gene>
<protein>
    <recommendedName>
        <fullName evidence="9">Sidoreflexin</fullName>
    </recommendedName>
</protein>
<keyword evidence="4 9" id="KW-0812">Transmembrane</keyword>
<feature type="transmembrane region" description="Helical" evidence="9">
    <location>
        <begin position="276"/>
        <end position="294"/>
    </location>
</feature>
<dbReference type="CTD" id="118980"/>
<evidence type="ECO:0000256" key="8">
    <source>
        <dbReference type="ARBA" id="ARBA00023136"/>
    </source>
</evidence>
<dbReference type="RefSeq" id="XP_024590822.1">
    <property type="nucleotide sequence ID" value="XM_024735054.1"/>
</dbReference>
<feature type="transmembrane region" description="Helical" evidence="9">
    <location>
        <begin position="315"/>
        <end position="334"/>
    </location>
</feature>
<feature type="transmembrane region" description="Helical" evidence="9">
    <location>
        <begin position="340"/>
        <end position="360"/>
    </location>
</feature>
<dbReference type="AlphaFoldDB" id="A0A341ANR5"/>
<comment type="caution">
    <text evidence="9">Lacks conserved residue(s) required for the propagation of feature annotation.</text>
</comment>
<accession>A0A341ANR5</accession>
<keyword evidence="5" id="KW-0029">Amino-acid transport</keyword>
<evidence type="ECO:0000256" key="1">
    <source>
        <dbReference type="ARBA" id="ARBA00004225"/>
    </source>
</evidence>
<dbReference type="STRING" id="1706337.A0A341ANR5"/>
<dbReference type="InParanoid" id="A0A341ANR5"/>
<organism evidence="10 11">
    <name type="scientific">Neophocaena asiaeorientalis asiaeorientalis</name>
    <name type="common">Yangtze finless porpoise</name>
    <name type="synonym">Neophocaena phocaenoides subsp. asiaeorientalis</name>
    <dbReference type="NCBI Taxonomy" id="1706337"/>
    <lineage>
        <taxon>Eukaryota</taxon>
        <taxon>Metazoa</taxon>
        <taxon>Chordata</taxon>
        <taxon>Craniata</taxon>
        <taxon>Vertebrata</taxon>
        <taxon>Euteleostomi</taxon>
        <taxon>Mammalia</taxon>
        <taxon>Eutheria</taxon>
        <taxon>Laurasiatheria</taxon>
        <taxon>Artiodactyla</taxon>
        <taxon>Whippomorpha</taxon>
        <taxon>Cetacea</taxon>
        <taxon>Odontoceti</taxon>
        <taxon>Phocoenidae</taxon>
        <taxon>Neophocaena</taxon>
    </lineage>
</organism>
<comment type="similarity">
    <text evidence="2 9">Belongs to the sideroflexin family.</text>
</comment>
<dbReference type="GO" id="GO:0005743">
    <property type="term" value="C:mitochondrial inner membrane"/>
    <property type="evidence" value="ECO:0007669"/>
    <property type="project" value="TreeGrafter"/>
</dbReference>
<reference evidence="11" key="1">
    <citation type="submission" date="2025-08" db="UniProtKB">
        <authorList>
            <consortium name="RefSeq"/>
        </authorList>
    </citation>
    <scope>IDENTIFICATION</scope>
    <source>
        <tissue evidence="11">Meat</tissue>
    </source>
</reference>
<dbReference type="GO" id="GO:0015075">
    <property type="term" value="F:monoatomic ion transmembrane transporter activity"/>
    <property type="evidence" value="ECO:0007669"/>
    <property type="project" value="InterPro"/>
</dbReference>
<dbReference type="FunCoup" id="A0A341ANR5">
    <property type="interactions" value="463"/>
</dbReference>
<dbReference type="KEGG" id="nasi:112393050"/>
<sequence length="390" mass="43607">MGRSWVLPPHLQKDTTEEVRKPVFQTLILSARENQLSLEERALLQERMEADLSGFNIDAPRWDQCTFVGRVKHFFNVTDPRTVLVPERELDWAKVMVEKSRMGTVPPGMRVEQLLYAKKLYDSAFHPDTGDKMNVIGRMSFQVPGGMIITGFMLQFYRTIPAVIFWQWVNQSFNALVNYTNRNAASPTSVRQMAVSYVTATTAAVATAVGMNTLTKRAPPLVGRWVPFAAVAAANCVNIPMMRQQELIQGICVKDRNHNEIGHSRRAAAIGITQVVISRITMAAPGMILLPVIMERLEKLRCMKRIQVLHAPLQVLLSGCFLIFMVPVACGLFPQKWYQLFIPHLVLLSTLSLVSLTCLVSRRREGGAGREASVQGQVPVSLNAGPLDPR</sequence>
<dbReference type="GeneID" id="112393050"/>
<dbReference type="PANTHER" id="PTHR11153:SF14">
    <property type="entry name" value="SIDEROFLEXIN-2"/>
    <property type="match status" value="1"/>
</dbReference>
<evidence type="ECO:0000256" key="3">
    <source>
        <dbReference type="ARBA" id="ARBA00022448"/>
    </source>
</evidence>
<evidence type="ECO:0000256" key="2">
    <source>
        <dbReference type="ARBA" id="ARBA00005974"/>
    </source>
</evidence>
<evidence type="ECO:0000256" key="7">
    <source>
        <dbReference type="ARBA" id="ARBA00023128"/>
    </source>
</evidence>